<dbReference type="RefSeq" id="XP_005100831.1">
    <property type="nucleotide sequence ID" value="XM_005100774.3"/>
</dbReference>
<protein>
    <submittedName>
        <fullName evidence="4">Uncharacterized protein LOC101847665</fullName>
    </submittedName>
</protein>
<feature type="chain" id="PRO_5047162628" evidence="2">
    <location>
        <begin position="18"/>
        <end position="374"/>
    </location>
</feature>
<keyword evidence="1" id="KW-0812">Transmembrane</keyword>
<proteinExistence type="predicted"/>
<evidence type="ECO:0000313" key="3">
    <source>
        <dbReference type="Proteomes" id="UP000694888"/>
    </source>
</evidence>
<name>A0ABM0JT14_APLCA</name>
<accession>A0ABM0JT14</accession>
<keyword evidence="2" id="KW-0732">Signal</keyword>
<keyword evidence="1" id="KW-1133">Transmembrane helix</keyword>
<feature type="transmembrane region" description="Helical" evidence="1">
    <location>
        <begin position="330"/>
        <end position="352"/>
    </location>
</feature>
<gene>
    <name evidence="4" type="primary">LOC101847665</name>
</gene>
<dbReference type="GeneID" id="101847665"/>
<keyword evidence="3" id="KW-1185">Reference proteome</keyword>
<sequence length="374" mass="41935">MVLRASLCLSLILAVVSQPSFSSLFSEQGVPVTTSEEPCSVTVNMKEHITYSPFVDNQTLPLRNTRNTGVCGSCPTPPSKECRITFTVPDEMDKELFRICYHPEVYRCSQCQRNVTFKESSTNGTSDLETLACSSGNYSGIYTPKIDNECLRPGQNLEIFFYDENFCSHVRLIRMFPQENLLDQPCDSGHLHSHANKGTLYSRQGKGIPVSETFCTKSTNVQKDKKRREFCYSFHYADFQPDGATLHISDQSGNDDREYGYNSPPEIGKEYCVRAQREPYEVKIFLQSDCSSANKSECALHLVEHAFVLAYEIKVLPDPVDQEDDNTGELTAMILCPLAFFLICGILIFCVCRKKKRASNSTYIAAAPSPSQSA</sequence>
<feature type="signal peptide" evidence="2">
    <location>
        <begin position="1"/>
        <end position="17"/>
    </location>
</feature>
<evidence type="ECO:0000256" key="1">
    <source>
        <dbReference type="SAM" id="Phobius"/>
    </source>
</evidence>
<organism evidence="3 4">
    <name type="scientific">Aplysia californica</name>
    <name type="common">California sea hare</name>
    <dbReference type="NCBI Taxonomy" id="6500"/>
    <lineage>
        <taxon>Eukaryota</taxon>
        <taxon>Metazoa</taxon>
        <taxon>Spiralia</taxon>
        <taxon>Lophotrochozoa</taxon>
        <taxon>Mollusca</taxon>
        <taxon>Gastropoda</taxon>
        <taxon>Heterobranchia</taxon>
        <taxon>Euthyneura</taxon>
        <taxon>Tectipleura</taxon>
        <taxon>Aplysiida</taxon>
        <taxon>Aplysioidea</taxon>
        <taxon>Aplysiidae</taxon>
        <taxon>Aplysia</taxon>
    </lineage>
</organism>
<evidence type="ECO:0000313" key="4">
    <source>
        <dbReference type="RefSeq" id="XP_005100831.1"/>
    </source>
</evidence>
<keyword evidence="1" id="KW-0472">Membrane</keyword>
<reference evidence="4" key="1">
    <citation type="submission" date="2025-08" db="UniProtKB">
        <authorList>
            <consortium name="RefSeq"/>
        </authorList>
    </citation>
    <scope>IDENTIFICATION</scope>
</reference>
<dbReference type="Proteomes" id="UP000694888">
    <property type="component" value="Unplaced"/>
</dbReference>
<evidence type="ECO:0000256" key="2">
    <source>
        <dbReference type="SAM" id="SignalP"/>
    </source>
</evidence>